<dbReference type="AlphaFoldDB" id="A0AAV4XQW9"/>
<feature type="transmembrane region" description="Helical" evidence="1">
    <location>
        <begin position="91"/>
        <end position="112"/>
    </location>
</feature>
<keyword evidence="3" id="KW-1185">Reference proteome</keyword>
<protein>
    <submittedName>
        <fullName evidence="2">Uncharacterized protein</fullName>
    </submittedName>
</protein>
<name>A0AAV4XQW9_CAEEX</name>
<proteinExistence type="predicted"/>
<accession>A0AAV4XQW9</accession>
<gene>
    <name evidence="2" type="ORF">CEXT_298121</name>
</gene>
<keyword evidence="1" id="KW-1133">Transmembrane helix</keyword>
<keyword evidence="1" id="KW-0812">Transmembrane</keyword>
<organism evidence="2 3">
    <name type="scientific">Caerostris extrusa</name>
    <name type="common">Bark spider</name>
    <name type="synonym">Caerostris bankana</name>
    <dbReference type="NCBI Taxonomy" id="172846"/>
    <lineage>
        <taxon>Eukaryota</taxon>
        <taxon>Metazoa</taxon>
        <taxon>Ecdysozoa</taxon>
        <taxon>Arthropoda</taxon>
        <taxon>Chelicerata</taxon>
        <taxon>Arachnida</taxon>
        <taxon>Araneae</taxon>
        <taxon>Araneomorphae</taxon>
        <taxon>Entelegynae</taxon>
        <taxon>Araneoidea</taxon>
        <taxon>Araneidae</taxon>
        <taxon>Caerostris</taxon>
    </lineage>
</organism>
<dbReference type="Proteomes" id="UP001054945">
    <property type="component" value="Unassembled WGS sequence"/>
</dbReference>
<feature type="transmembrane region" description="Helical" evidence="1">
    <location>
        <begin position="58"/>
        <end position="79"/>
    </location>
</feature>
<keyword evidence="1" id="KW-0472">Membrane</keyword>
<reference evidence="2 3" key="1">
    <citation type="submission" date="2021-06" db="EMBL/GenBank/DDBJ databases">
        <title>Caerostris extrusa draft genome.</title>
        <authorList>
            <person name="Kono N."/>
            <person name="Arakawa K."/>
        </authorList>
    </citation>
    <scope>NUCLEOTIDE SEQUENCE [LARGE SCALE GENOMIC DNA]</scope>
</reference>
<evidence type="ECO:0000313" key="2">
    <source>
        <dbReference type="EMBL" id="GIY97063.1"/>
    </source>
</evidence>
<dbReference type="EMBL" id="BPLR01018115">
    <property type="protein sequence ID" value="GIY97063.1"/>
    <property type="molecule type" value="Genomic_DNA"/>
</dbReference>
<evidence type="ECO:0000313" key="3">
    <source>
        <dbReference type="Proteomes" id="UP001054945"/>
    </source>
</evidence>
<comment type="caution">
    <text evidence="2">The sequence shown here is derived from an EMBL/GenBank/DDBJ whole genome shotgun (WGS) entry which is preliminary data.</text>
</comment>
<sequence length="146" mass="16453">MLFFSIEGTLTDTSGDTGESRSAKSSSLRQTHQLQLPFLTSGSTKRIRLIKASPTFFLSRYCLWNDAAATLVIVIYFFRRLSGIELCTTSCVINLLHNNCFLYLLLSFLLAAHDITPCNIMFYGNFFSPFDACYHSSEFGRDFNAA</sequence>
<evidence type="ECO:0000256" key="1">
    <source>
        <dbReference type="SAM" id="Phobius"/>
    </source>
</evidence>